<evidence type="ECO:0000259" key="9">
    <source>
        <dbReference type="Pfam" id="PF00361"/>
    </source>
</evidence>
<keyword evidence="3 7" id="KW-0812">Transmembrane</keyword>
<feature type="domain" description="NADH:quinone oxidoreductase/Mrp antiporter transmembrane" evidence="9">
    <location>
        <begin position="130"/>
        <end position="419"/>
    </location>
</feature>
<feature type="transmembrane region" description="Helical" evidence="8">
    <location>
        <begin position="373"/>
        <end position="395"/>
    </location>
</feature>
<feature type="transmembrane region" description="Helical" evidence="8">
    <location>
        <begin position="339"/>
        <end position="361"/>
    </location>
</feature>
<comment type="caution">
    <text evidence="10">The sequence shown here is derived from an EMBL/GenBank/DDBJ whole genome shotgun (WGS) entry which is preliminary data.</text>
</comment>
<feature type="transmembrane region" description="Helical" evidence="8">
    <location>
        <begin position="165"/>
        <end position="184"/>
    </location>
</feature>
<feature type="transmembrane region" description="Helical" evidence="8">
    <location>
        <begin position="30"/>
        <end position="49"/>
    </location>
</feature>
<feature type="transmembrane region" description="Helical" evidence="8">
    <location>
        <begin position="470"/>
        <end position="503"/>
    </location>
</feature>
<dbReference type="PRINTS" id="PR01437">
    <property type="entry name" value="NUOXDRDTASE4"/>
</dbReference>
<dbReference type="PANTHER" id="PTHR42682:SF3">
    <property type="entry name" value="FORMATE HYDROGENLYASE SUBUNIT 3-RELATED"/>
    <property type="match status" value="1"/>
</dbReference>
<organism evidence="10 11">
    <name type="scientific">Rhodopseudomonas rhenobacensis</name>
    <dbReference type="NCBI Taxonomy" id="87461"/>
    <lineage>
        <taxon>Bacteria</taxon>
        <taxon>Pseudomonadati</taxon>
        <taxon>Pseudomonadota</taxon>
        <taxon>Alphaproteobacteria</taxon>
        <taxon>Hyphomicrobiales</taxon>
        <taxon>Nitrobacteraceae</taxon>
        <taxon>Rhodopseudomonas</taxon>
    </lineage>
</organism>
<evidence type="ECO:0000313" key="11">
    <source>
        <dbReference type="Proteomes" id="UP000542353"/>
    </source>
</evidence>
<feature type="transmembrane region" description="Helical" evidence="8">
    <location>
        <begin position="204"/>
        <end position="229"/>
    </location>
</feature>
<keyword evidence="2" id="KW-1003">Cell membrane</keyword>
<feature type="transmembrane region" description="Helical" evidence="8">
    <location>
        <begin position="523"/>
        <end position="550"/>
    </location>
</feature>
<dbReference type="InterPro" id="IPR001750">
    <property type="entry name" value="ND/Mrp_TM"/>
</dbReference>
<keyword evidence="11" id="KW-1185">Reference proteome</keyword>
<keyword evidence="5 10" id="KW-0560">Oxidoreductase</keyword>
<dbReference type="NCBIfam" id="NF005086">
    <property type="entry name" value="PRK06521.1"/>
    <property type="match status" value="1"/>
</dbReference>
<evidence type="ECO:0000256" key="6">
    <source>
        <dbReference type="ARBA" id="ARBA00023136"/>
    </source>
</evidence>
<evidence type="ECO:0000256" key="5">
    <source>
        <dbReference type="ARBA" id="ARBA00023002"/>
    </source>
</evidence>
<reference evidence="10 11" key="1">
    <citation type="submission" date="2020-08" db="EMBL/GenBank/DDBJ databases">
        <title>Genomic Encyclopedia of Type Strains, Phase IV (KMG-IV): sequencing the most valuable type-strain genomes for metagenomic binning, comparative biology and taxonomic classification.</title>
        <authorList>
            <person name="Goeker M."/>
        </authorList>
    </citation>
    <scope>NUCLEOTIDE SEQUENCE [LARGE SCALE GENOMIC DNA]</scope>
    <source>
        <strain evidence="10 11">DSM 12706</strain>
    </source>
</reference>
<feature type="transmembrane region" description="Helical" evidence="8">
    <location>
        <begin position="270"/>
        <end position="293"/>
    </location>
</feature>
<feature type="transmembrane region" description="Helical" evidence="8">
    <location>
        <begin position="305"/>
        <end position="327"/>
    </location>
</feature>
<evidence type="ECO:0000313" key="10">
    <source>
        <dbReference type="EMBL" id="MBB5046227.1"/>
    </source>
</evidence>
<dbReference type="Pfam" id="PF00361">
    <property type="entry name" value="Proton_antipo_M"/>
    <property type="match status" value="1"/>
</dbReference>
<feature type="transmembrane region" description="Helical" evidence="8">
    <location>
        <begin position="651"/>
        <end position="670"/>
    </location>
</feature>
<evidence type="ECO:0000256" key="4">
    <source>
        <dbReference type="ARBA" id="ARBA00022989"/>
    </source>
</evidence>
<dbReference type="RefSeq" id="WP_184254866.1">
    <property type="nucleotide sequence ID" value="NZ_JACHIH010000003.1"/>
</dbReference>
<feature type="transmembrane region" description="Helical" evidence="8">
    <location>
        <begin position="109"/>
        <end position="128"/>
    </location>
</feature>
<feature type="transmembrane region" description="Helical" evidence="8">
    <location>
        <begin position="241"/>
        <end position="258"/>
    </location>
</feature>
<feature type="transmembrane region" description="Helical" evidence="8">
    <location>
        <begin position="428"/>
        <end position="449"/>
    </location>
</feature>
<dbReference type="GO" id="GO:0016491">
    <property type="term" value="F:oxidoreductase activity"/>
    <property type="evidence" value="ECO:0007669"/>
    <property type="project" value="UniProtKB-KW"/>
</dbReference>
<dbReference type="EMBL" id="JACHIH010000003">
    <property type="protein sequence ID" value="MBB5046227.1"/>
    <property type="molecule type" value="Genomic_DNA"/>
</dbReference>
<protein>
    <submittedName>
        <fullName evidence="10">Hydrogenase-4 component B</fullName>
        <ecNumber evidence="10">1.-.-.-</ecNumber>
    </submittedName>
</protein>
<evidence type="ECO:0000256" key="3">
    <source>
        <dbReference type="ARBA" id="ARBA00022692"/>
    </source>
</evidence>
<sequence>MTPIQLLCASLACSIVAAFGSLLLSRAENWAISFAGLGGLVAAVLGGVAGASVLSGAPLVLDVAGPFSFAHFIIRLDALSGLMVLVISTLAAVASIYSFSYVREYGGRGVGPMGFFFNLFVASMVLVVVADNAFWFLVFFEMMSLASYFLVIFDQDEEAVSAGFIYFLVAHAGSVAIMAGFFLMANAAGSLDFAAFRATHPSALVASIVFVLSLLGFGAKAGMIPLHVWLPRAHPAAPSHASALMSGVMIKIGVFGILKVSVDLLGGDVLWWGIAVLALGAISSVLGVIYALAEHDIKRLLAYHSVENIGIIMLGIGTGMIGIATHHPLVAMLGMLAGLYHLINHAIFKGLLFLGAGAVIFRMHTKDMDKMGGLARTMPWTSACFLVGALAISAIPPLNGFVSEWFTYQALFAAALDGTFLVQFATPIAATALALTGALAVMCFVKAYGEMFSGLPRSKKAEQTTEVPAPMIIGMVLLAAACVGLGLAAPLVVPVIGGIAAAILHMPPASFANGVMVLPGDPAHTLLSTPLLAVLLVGLATVPLAISAAFSGSRANRRQAAEPWACGYLPDAHMTVTAHSFAQPIRMFFAPLYAVRRTAAAASEGIERQFVKLVSLARRGEPMLDRALVGPSISFVGGVGKRLQILQSGALSTYCLYIVAALAILLLITLR</sequence>
<dbReference type="PANTHER" id="PTHR42682">
    <property type="entry name" value="HYDROGENASE-4 COMPONENT F"/>
    <property type="match status" value="1"/>
</dbReference>
<dbReference type="EC" id="1.-.-.-" evidence="10"/>
<feature type="transmembrane region" description="Helical" evidence="8">
    <location>
        <begin position="80"/>
        <end position="102"/>
    </location>
</feature>
<dbReference type="GO" id="GO:0005886">
    <property type="term" value="C:plasma membrane"/>
    <property type="evidence" value="ECO:0007669"/>
    <property type="project" value="UniProtKB-SubCell"/>
</dbReference>
<evidence type="ECO:0000256" key="8">
    <source>
        <dbReference type="SAM" id="Phobius"/>
    </source>
</evidence>
<keyword evidence="6 8" id="KW-0472">Membrane</keyword>
<dbReference type="InterPro" id="IPR003918">
    <property type="entry name" value="NADH_UbQ_OxRdtase"/>
</dbReference>
<evidence type="ECO:0000256" key="1">
    <source>
        <dbReference type="ARBA" id="ARBA00004651"/>
    </source>
</evidence>
<proteinExistence type="predicted"/>
<evidence type="ECO:0000256" key="2">
    <source>
        <dbReference type="ARBA" id="ARBA00022475"/>
    </source>
</evidence>
<dbReference type="GO" id="GO:0042773">
    <property type="term" value="P:ATP synthesis coupled electron transport"/>
    <property type="evidence" value="ECO:0007669"/>
    <property type="project" value="InterPro"/>
</dbReference>
<name>A0A7W7Z217_9BRAD</name>
<feature type="transmembrane region" description="Helical" evidence="8">
    <location>
        <begin position="134"/>
        <end position="153"/>
    </location>
</feature>
<evidence type="ECO:0000256" key="7">
    <source>
        <dbReference type="RuleBase" id="RU000320"/>
    </source>
</evidence>
<keyword evidence="4 8" id="KW-1133">Transmembrane helix</keyword>
<dbReference type="InterPro" id="IPR052175">
    <property type="entry name" value="ComplexI-like_HydComp"/>
</dbReference>
<accession>A0A7W7Z217</accession>
<gene>
    <name evidence="10" type="ORF">HNR60_000969</name>
</gene>
<comment type="subcellular location">
    <subcellularLocation>
        <location evidence="1">Cell membrane</location>
        <topology evidence="1">Multi-pass membrane protein</topology>
    </subcellularLocation>
    <subcellularLocation>
        <location evidence="7">Membrane</location>
        <topology evidence="7">Multi-pass membrane protein</topology>
    </subcellularLocation>
</comment>
<dbReference type="GO" id="GO:0008137">
    <property type="term" value="F:NADH dehydrogenase (ubiquinone) activity"/>
    <property type="evidence" value="ECO:0007669"/>
    <property type="project" value="InterPro"/>
</dbReference>
<dbReference type="AlphaFoldDB" id="A0A7W7Z217"/>
<dbReference type="Proteomes" id="UP000542353">
    <property type="component" value="Unassembled WGS sequence"/>
</dbReference>